<accession>A0A0E9RCC8</accession>
<dbReference type="AlphaFoldDB" id="A0A0E9RCC8"/>
<protein>
    <submittedName>
        <fullName evidence="1">Uncharacterized protein</fullName>
    </submittedName>
</protein>
<evidence type="ECO:0000313" key="1">
    <source>
        <dbReference type="EMBL" id="JAH26447.1"/>
    </source>
</evidence>
<reference evidence="1" key="2">
    <citation type="journal article" date="2015" name="Fish Shellfish Immunol.">
        <title>Early steps in the European eel (Anguilla anguilla)-Vibrio vulnificus interaction in the gills: Role of the RtxA13 toxin.</title>
        <authorList>
            <person name="Callol A."/>
            <person name="Pajuelo D."/>
            <person name="Ebbesson L."/>
            <person name="Teles M."/>
            <person name="MacKenzie S."/>
            <person name="Amaro C."/>
        </authorList>
    </citation>
    <scope>NUCLEOTIDE SEQUENCE</scope>
</reference>
<reference evidence="1" key="1">
    <citation type="submission" date="2014-11" db="EMBL/GenBank/DDBJ databases">
        <authorList>
            <person name="Amaro Gonzalez C."/>
        </authorList>
    </citation>
    <scope>NUCLEOTIDE SEQUENCE</scope>
</reference>
<proteinExistence type="predicted"/>
<organism evidence="1">
    <name type="scientific">Anguilla anguilla</name>
    <name type="common">European freshwater eel</name>
    <name type="synonym">Muraena anguilla</name>
    <dbReference type="NCBI Taxonomy" id="7936"/>
    <lineage>
        <taxon>Eukaryota</taxon>
        <taxon>Metazoa</taxon>
        <taxon>Chordata</taxon>
        <taxon>Craniata</taxon>
        <taxon>Vertebrata</taxon>
        <taxon>Euteleostomi</taxon>
        <taxon>Actinopterygii</taxon>
        <taxon>Neopterygii</taxon>
        <taxon>Teleostei</taxon>
        <taxon>Anguilliformes</taxon>
        <taxon>Anguillidae</taxon>
        <taxon>Anguilla</taxon>
    </lineage>
</organism>
<dbReference type="EMBL" id="GBXM01082130">
    <property type="protein sequence ID" value="JAH26447.1"/>
    <property type="molecule type" value="Transcribed_RNA"/>
</dbReference>
<sequence length="35" mass="4127">MKNNSDSWKTSSQRLPFRRDQDYVCIQKGSKIVPI</sequence>
<name>A0A0E9RCC8_ANGAN</name>